<dbReference type="InParanoid" id="A0A2V0P3F1"/>
<feature type="compositionally biased region" description="Gly residues" evidence="1">
    <location>
        <begin position="399"/>
        <end position="414"/>
    </location>
</feature>
<feature type="compositionally biased region" description="Low complexity" evidence="1">
    <location>
        <begin position="306"/>
        <end position="317"/>
    </location>
</feature>
<evidence type="ECO:0000313" key="3">
    <source>
        <dbReference type="Proteomes" id="UP000247498"/>
    </source>
</evidence>
<feature type="compositionally biased region" description="Basic and acidic residues" evidence="1">
    <location>
        <begin position="40"/>
        <end position="53"/>
    </location>
</feature>
<feature type="region of interest" description="Disordered" evidence="1">
    <location>
        <begin position="1"/>
        <end position="355"/>
    </location>
</feature>
<sequence length="487" mass="47765">MGNRASKPDGPSPGQSAAGAGAEPRLQQQSPQEVAPAAERTPHEAAQRHEQRLPQDCQQHQPPQREAPTPQAPHPPLRPQQQQPRQPQAEQAGTRGAHAAAATASPQQEISGTWGSGRTSQPCSGSGGGGSSSSSSSGGPTPSPKTVTEPPQAAPQLARPPLVPSAAHASFDAFDDRRSAGGGQLGAASGTPAGTTGIGAGSSSSGGGGFGSSGGGAGSSSGGAGSGSGSTIRSMLRAGPLPSSVQRLHEETLARVQRASEARLRAQGAPAAAGLEGDEPLNGANPFLPQSPDGGANPFRRPSPPADEAAAAVGDADSNPFRAAAPGRLHQPCGSSKAGGDAGAASNGSGSRRVGGLLSEASLSGLLPEKHMTASDVANLVARIRSERVAAAASRAPSDGGGGGSSSGGSGGSGSCAVGSAQNRAEPRAAAVCSAGGVPRPAWGRRSTGAGGAGLEDPDHEAFEQAMALIEGQIQSRLQRLQQQAAG</sequence>
<keyword evidence="3" id="KW-1185">Reference proteome</keyword>
<dbReference type="EMBL" id="BDRX01000025">
    <property type="protein sequence ID" value="GBF91605.1"/>
    <property type="molecule type" value="Genomic_DNA"/>
</dbReference>
<name>A0A2V0P3F1_9CHLO</name>
<feature type="compositionally biased region" description="Low complexity" evidence="1">
    <location>
        <begin position="186"/>
        <end position="195"/>
    </location>
</feature>
<feature type="region of interest" description="Disordered" evidence="1">
    <location>
        <begin position="388"/>
        <end position="460"/>
    </location>
</feature>
<comment type="caution">
    <text evidence="2">The sequence shown here is derived from an EMBL/GenBank/DDBJ whole genome shotgun (WGS) entry which is preliminary data.</text>
</comment>
<reference evidence="2 3" key="1">
    <citation type="journal article" date="2018" name="Sci. Rep.">
        <title>Raphidocelis subcapitata (=Pseudokirchneriella subcapitata) provides an insight into genome evolution and environmental adaptations in the Sphaeropleales.</title>
        <authorList>
            <person name="Suzuki S."/>
            <person name="Yamaguchi H."/>
            <person name="Nakajima N."/>
            <person name="Kawachi M."/>
        </authorList>
    </citation>
    <scope>NUCLEOTIDE SEQUENCE [LARGE SCALE GENOMIC DNA]</scope>
    <source>
        <strain evidence="2 3">NIES-35</strain>
    </source>
</reference>
<dbReference type="AlphaFoldDB" id="A0A2V0P3F1"/>
<organism evidence="2 3">
    <name type="scientific">Raphidocelis subcapitata</name>
    <dbReference type="NCBI Taxonomy" id="307507"/>
    <lineage>
        <taxon>Eukaryota</taxon>
        <taxon>Viridiplantae</taxon>
        <taxon>Chlorophyta</taxon>
        <taxon>core chlorophytes</taxon>
        <taxon>Chlorophyceae</taxon>
        <taxon>CS clade</taxon>
        <taxon>Sphaeropleales</taxon>
        <taxon>Selenastraceae</taxon>
        <taxon>Raphidocelis</taxon>
    </lineage>
</organism>
<protein>
    <submittedName>
        <fullName evidence="2">Uncharacterized protein</fullName>
    </submittedName>
</protein>
<feature type="compositionally biased region" description="Low complexity" evidence="1">
    <location>
        <begin position="79"/>
        <end position="104"/>
    </location>
</feature>
<feature type="compositionally biased region" description="Low complexity" evidence="1">
    <location>
        <begin position="8"/>
        <end position="24"/>
    </location>
</feature>
<feature type="compositionally biased region" description="Low complexity" evidence="1">
    <location>
        <begin position="150"/>
        <end position="172"/>
    </location>
</feature>
<feature type="compositionally biased region" description="Low complexity" evidence="1">
    <location>
        <begin position="334"/>
        <end position="355"/>
    </location>
</feature>
<gene>
    <name evidence="2" type="ORF">Rsub_04345</name>
</gene>
<dbReference type="Proteomes" id="UP000247498">
    <property type="component" value="Unassembled WGS sequence"/>
</dbReference>
<feature type="compositionally biased region" description="Polar residues" evidence="1">
    <location>
        <begin position="105"/>
        <end position="123"/>
    </location>
</feature>
<feature type="compositionally biased region" description="Basic and acidic residues" evidence="1">
    <location>
        <begin position="247"/>
        <end position="264"/>
    </location>
</feature>
<proteinExistence type="predicted"/>
<feature type="compositionally biased region" description="Gly residues" evidence="1">
    <location>
        <begin position="196"/>
        <end position="228"/>
    </location>
</feature>
<accession>A0A2V0P3F1</accession>
<feature type="compositionally biased region" description="Low complexity" evidence="1">
    <location>
        <begin position="265"/>
        <end position="275"/>
    </location>
</feature>
<evidence type="ECO:0000256" key="1">
    <source>
        <dbReference type="SAM" id="MobiDB-lite"/>
    </source>
</evidence>
<evidence type="ECO:0000313" key="2">
    <source>
        <dbReference type="EMBL" id="GBF91605.1"/>
    </source>
</evidence>